<comment type="similarity">
    <text evidence="1">Belongs to the ornithine cyclodeaminase/mu-crystallin family.</text>
</comment>
<dbReference type="Pfam" id="PF02423">
    <property type="entry name" value="OCD_Mu_crystall"/>
    <property type="match status" value="1"/>
</dbReference>
<dbReference type="Gene3D" id="3.30.1780.10">
    <property type="entry name" value="ornithine cyclodeaminase, domain 1"/>
    <property type="match status" value="1"/>
</dbReference>
<protein>
    <recommendedName>
        <fullName evidence="3">Ornithine cyclodeaminase</fullName>
    </recommendedName>
</protein>
<name>A0A0F6NM51_IPOBA</name>
<accession>A0A0F6NM51</accession>
<dbReference type="SMR" id="A0A0F6NM51"/>
<dbReference type="InterPro" id="IPR023401">
    <property type="entry name" value="ODC_N"/>
</dbReference>
<dbReference type="EMBL" id="KM052617">
    <property type="protein sequence ID" value="AIM47588.1"/>
    <property type="molecule type" value="Genomic_DNA"/>
</dbReference>
<dbReference type="PANTHER" id="PTHR13812:SF19">
    <property type="entry name" value="KETIMINE REDUCTASE MU-CRYSTALLIN"/>
    <property type="match status" value="1"/>
</dbReference>
<dbReference type="InterPro" id="IPR003462">
    <property type="entry name" value="ODC_Mu_crystall"/>
</dbReference>
<dbReference type="GO" id="GO:0005737">
    <property type="term" value="C:cytoplasm"/>
    <property type="evidence" value="ECO:0007669"/>
    <property type="project" value="TreeGrafter"/>
</dbReference>
<sequence>MANLCELRWSEKNLRELGIAITPQLIAEALNDYWSTQAAGCVGNSCSYLPIDKEGRTEAALLAFVGNYSGVKSVQFDPARANLRSPTAEVGITLRNRLTGTLLMTLEGTAISQMITGWLAVECLNLLLRCEGRIKVFIFCTGKIAETVIHALNNGAADRIERIAIFCHDKQSNQELVRKLLPCTAIRLMAVDNRQSLRRSKFIITASEENKPLFDLNEVSDNAVTLALGNSELPVDYFQKLLELKGTVVVDDMEVMERQSTDPLALYYSKRYQTITRQGREDGIRNIHEVHADTDRLSELSSRSGPANFSMASLASYDIAVAGYIYEKLTRASVPQVHAAVSPTMQDTASSRGL</sequence>
<reference evidence="2" key="1">
    <citation type="journal article" date="2015" name="Proc. Natl. Acad. Sci. U.S.A.">
        <title>The genome of cultivated sweet potato contains Agrobacterium T-DNAs with expressed genes: An example of a naturally transgenic food crop.</title>
        <authorList>
            <person name="Kyndt T."/>
            <person name="Quispe D."/>
            <person name="Zhai H."/>
            <person name="Jarret R."/>
            <person name="Ghislain M."/>
            <person name="Liu Q."/>
            <person name="Gheysen G."/>
            <person name="Kreuze J.F."/>
        </authorList>
    </citation>
    <scope>NUCLEOTIDE SEQUENCE</scope>
</reference>
<organism evidence="2">
    <name type="scientific">Ipomoea batatas</name>
    <name type="common">Sweet potato</name>
    <name type="synonym">Convolvulus batatas</name>
    <dbReference type="NCBI Taxonomy" id="4120"/>
    <lineage>
        <taxon>Eukaryota</taxon>
        <taxon>Viridiplantae</taxon>
        <taxon>Streptophyta</taxon>
        <taxon>Embryophyta</taxon>
        <taxon>Tracheophyta</taxon>
        <taxon>Spermatophyta</taxon>
        <taxon>Magnoliopsida</taxon>
        <taxon>eudicotyledons</taxon>
        <taxon>Gunneridae</taxon>
        <taxon>Pentapetalae</taxon>
        <taxon>asterids</taxon>
        <taxon>lamiids</taxon>
        <taxon>Solanales</taxon>
        <taxon>Convolvulaceae</taxon>
        <taxon>Ipomoeeae</taxon>
        <taxon>Ipomoea</taxon>
    </lineage>
</organism>
<dbReference type="InterPro" id="IPR036291">
    <property type="entry name" value="NAD(P)-bd_dom_sf"/>
</dbReference>
<dbReference type="AlphaFoldDB" id="A0A0F6NM51"/>
<evidence type="ECO:0000256" key="1">
    <source>
        <dbReference type="ARBA" id="ARBA00008903"/>
    </source>
</evidence>
<dbReference type="SUPFAM" id="SSF51735">
    <property type="entry name" value="NAD(P)-binding Rossmann-fold domains"/>
    <property type="match status" value="1"/>
</dbReference>
<dbReference type="Gene3D" id="3.40.50.720">
    <property type="entry name" value="NAD(P)-binding Rossmann-like Domain"/>
    <property type="match status" value="1"/>
</dbReference>
<evidence type="ECO:0000313" key="2">
    <source>
        <dbReference type="EMBL" id="AIM47588.1"/>
    </source>
</evidence>
<evidence type="ECO:0008006" key="3">
    <source>
        <dbReference type="Google" id="ProtNLM"/>
    </source>
</evidence>
<proteinExistence type="inferred from homology"/>
<dbReference type="PANTHER" id="PTHR13812">
    <property type="entry name" value="KETIMINE REDUCTASE MU-CRYSTALLIN"/>
    <property type="match status" value="1"/>
</dbReference>